<name>A0A4Y6UKU9_9PROT</name>
<keyword evidence="2" id="KW-1185">Reference proteome</keyword>
<dbReference type="EMBL" id="CP038141">
    <property type="protein sequence ID" value="QDH17420.1"/>
    <property type="molecule type" value="Genomic_DNA"/>
</dbReference>
<protein>
    <submittedName>
        <fullName evidence="1">Uncharacterized protein</fullName>
    </submittedName>
</protein>
<dbReference type="Proteomes" id="UP000316313">
    <property type="component" value="Chromosome"/>
</dbReference>
<dbReference type="KEGG" id="ssam:E3D00_07465"/>
<evidence type="ECO:0000313" key="2">
    <source>
        <dbReference type="Proteomes" id="UP000316313"/>
    </source>
</evidence>
<organism evidence="1 2">
    <name type="scientific">Swingsia samuiensis</name>
    <dbReference type="NCBI Taxonomy" id="1293412"/>
    <lineage>
        <taxon>Bacteria</taxon>
        <taxon>Pseudomonadati</taxon>
        <taxon>Pseudomonadota</taxon>
        <taxon>Alphaproteobacteria</taxon>
        <taxon>Acetobacterales</taxon>
        <taxon>Acetobacteraceae</taxon>
        <taxon>Swingsia</taxon>
    </lineage>
</organism>
<accession>A0A4Y6UKU9</accession>
<sequence>MNLFFPERDLARAVILRAFEDCVRPDGACDSSKLTRTERDQAIQFLTAENGAWFHSRVSWCDTAGFCPNKTRRAAINLLKSQYPGKKLTKIRSQVF</sequence>
<proteinExistence type="predicted"/>
<dbReference type="OrthoDB" id="7271244at2"/>
<dbReference type="RefSeq" id="WP_141461351.1">
    <property type="nucleotide sequence ID" value="NZ_CP038141.1"/>
</dbReference>
<reference evidence="1 2" key="1">
    <citation type="submission" date="2019-03" db="EMBL/GenBank/DDBJ databases">
        <title>The complete genome sequence of Swingsia samuiensis NBRC107927(T).</title>
        <authorList>
            <person name="Chua K.-O."/>
            <person name="Chan K.-G."/>
            <person name="See-Too W.-S."/>
        </authorList>
    </citation>
    <scope>NUCLEOTIDE SEQUENCE [LARGE SCALE GENOMIC DNA]</scope>
    <source>
        <strain evidence="1 2">AH83</strain>
    </source>
</reference>
<gene>
    <name evidence="1" type="ORF">E3D00_07465</name>
</gene>
<dbReference type="AlphaFoldDB" id="A0A4Y6UKU9"/>
<evidence type="ECO:0000313" key="1">
    <source>
        <dbReference type="EMBL" id="QDH17420.1"/>
    </source>
</evidence>